<organism evidence="1 2">
    <name type="scientific">Pistacia atlantica</name>
    <dbReference type="NCBI Taxonomy" id="434234"/>
    <lineage>
        <taxon>Eukaryota</taxon>
        <taxon>Viridiplantae</taxon>
        <taxon>Streptophyta</taxon>
        <taxon>Embryophyta</taxon>
        <taxon>Tracheophyta</taxon>
        <taxon>Spermatophyta</taxon>
        <taxon>Magnoliopsida</taxon>
        <taxon>eudicotyledons</taxon>
        <taxon>Gunneridae</taxon>
        <taxon>Pentapetalae</taxon>
        <taxon>rosids</taxon>
        <taxon>malvids</taxon>
        <taxon>Sapindales</taxon>
        <taxon>Anacardiaceae</taxon>
        <taxon>Pistacia</taxon>
    </lineage>
</organism>
<keyword evidence="2" id="KW-1185">Reference proteome</keyword>
<comment type="caution">
    <text evidence="1">The sequence shown here is derived from an EMBL/GenBank/DDBJ whole genome shotgun (WGS) entry which is preliminary data.</text>
</comment>
<sequence>MILFDFGSHIYGDLILNAYKRLYPTQSSLCQLYRLSTSLLESHTTVMAPPFIGTQSGSINNSWEENYADVDWDNLGFGLTTTDYMYIMKCSMKENFSRGHLTNYGNIEISPSAGVLNYGQGLFEGLKAYRKPDGRIQLFRPEHNALRMQAGARRLRMPSPSVEQFVEAVTQVVLANKRWVPPHGKGSLYVRPLLMGSGSVLGIGPAPEYTFLIFASPIGNFYKGRESLNLLIERDLHRAGPGGTGGIKSITNYSGVYETVAEAKAKGFTDVLFLDAVSGKYIEEVSSCNIFILKDNVISTPATHGTILPGVTRKSIIKLASDMGYQVEERNVPLEDLLNTDEVFCTGTAMVVTPVSSLTYDDTRVEYKTGNKTATHELHAILTGIQTGVIEDKLGWTLPIN</sequence>
<protein>
    <submittedName>
        <fullName evidence="1">Uncharacterized protein</fullName>
    </submittedName>
</protein>
<dbReference type="EMBL" id="CM047898">
    <property type="protein sequence ID" value="KAJ0105441.1"/>
    <property type="molecule type" value="Genomic_DNA"/>
</dbReference>
<evidence type="ECO:0000313" key="1">
    <source>
        <dbReference type="EMBL" id="KAJ0105441.1"/>
    </source>
</evidence>
<gene>
    <name evidence="1" type="ORF">Patl1_19656</name>
</gene>
<name>A0ACC1BZZ1_9ROSI</name>
<accession>A0ACC1BZZ1</accession>
<evidence type="ECO:0000313" key="2">
    <source>
        <dbReference type="Proteomes" id="UP001164250"/>
    </source>
</evidence>
<reference evidence="2" key="1">
    <citation type="journal article" date="2023" name="G3 (Bethesda)">
        <title>Genome assembly and association tests identify interacting loci associated with vigor, precocity, and sex in interspecific pistachio rootstocks.</title>
        <authorList>
            <person name="Palmer W."/>
            <person name="Jacygrad E."/>
            <person name="Sagayaradj S."/>
            <person name="Cavanaugh K."/>
            <person name="Han R."/>
            <person name="Bertier L."/>
            <person name="Beede B."/>
            <person name="Kafkas S."/>
            <person name="Golino D."/>
            <person name="Preece J."/>
            <person name="Michelmore R."/>
        </authorList>
    </citation>
    <scope>NUCLEOTIDE SEQUENCE [LARGE SCALE GENOMIC DNA]</scope>
</reference>
<proteinExistence type="predicted"/>
<dbReference type="Proteomes" id="UP001164250">
    <property type="component" value="Chromosome 2"/>
</dbReference>